<dbReference type="AlphaFoldDB" id="A0A1A2RLE9"/>
<dbReference type="Proteomes" id="UP000093861">
    <property type="component" value="Unassembled WGS sequence"/>
</dbReference>
<dbReference type="PANTHER" id="PTHR33371:SF4">
    <property type="entry name" value="INTERMEMBRANE PHOSPHOLIPID TRANSPORT SYSTEM BINDING PROTEIN MLAD"/>
    <property type="match status" value="1"/>
</dbReference>
<name>A0A1A2RLE9_9MYCO</name>
<protein>
    <submittedName>
        <fullName evidence="2">Mammalian cell entry protein</fullName>
    </submittedName>
</protein>
<evidence type="ECO:0000259" key="1">
    <source>
        <dbReference type="Pfam" id="PF02470"/>
    </source>
</evidence>
<dbReference type="PANTHER" id="PTHR33371">
    <property type="entry name" value="INTERMEMBRANE PHOSPHOLIPID TRANSPORT SYSTEM BINDING PROTEIN MLAD-RELATED"/>
    <property type="match status" value="1"/>
</dbReference>
<comment type="caution">
    <text evidence="2">The sequence shown here is derived from an EMBL/GenBank/DDBJ whole genome shotgun (WGS) entry which is preliminary data.</text>
</comment>
<feature type="domain" description="Mce/MlaD" evidence="1">
    <location>
        <begin position="2"/>
        <end position="67"/>
    </location>
</feature>
<dbReference type="Pfam" id="PF02470">
    <property type="entry name" value="MlaD"/>
    <property type="match status" value="1"/>
</dbReference>
<accession>A0A1A2RLE9</accession>
<reference evidence="2 3" key="1">
    <citation type="submission" date="2016-06" db="EMBL/GenBank/DDBJ databases">
        <authorList>
            <person name="Kjaerup R.B."/>
            <person name="Dalgaard T.S."/>
            <person name="Juul-Madsen H.R."/>
        </authorList>
    </citation>
    <scope>NUCLEOTIDE SEQUENCE [LARGE SCALE GENOMIC DNA]</scope>
    <source>
        <strain evidence="2 3">E2464</strain>
    </source>
</reference>
<organism evidence="2 3">
    <name type="scientific">Mycobacterium colombiense</name>
    <dbReference type="NCBI Taxonomy" id="339268"/>
    <lineage>
        <taxon>Bacteria</taxon>
        <taxon>Bacillati</taxon>
        <taxon>Actinomycetota</taxon>
        <taxon>Actinomycetes</taxon>
        <taxon>Mycobacteriales</taxon>
        <taxon>Mycobacteriaceae</taxon>
        <taxon>Mycobacterium</taxon>
        <taxon>Mycobacterium avium complex (MAC)</taxon>
    </lineage>
</organism>
<proteinExistence type="predicted"/>
<dbReference type="InterPro" id="IPR052336">
    <property type="entry name" value="MlaD_Phospholipid_Transporter"/>
</dbReference>
<gene>
    <name evidence="2" type="ORF">A5685_14725</name>
</gene>
<evidence type="ECO:0000313" key="2">
    <source>
        <dbReference type="EMBL" id="OBH52704.1"/>
    </source>
</evidence>
<evidence type="ECO:0000313" key="3">
    <source>
        <dbReference type="Proteomes" id="UP000093861"/>
    </source>
</evidence>
<dbReference type="InterPro" id="IPR003399">
    <property type="entry name" value="Mce/MlaD"/>
</dbReference>
<sequence>MPDSVGLYAGNPVTQMGFPIGTVKTITSGLSNVRVDFTLTQDRHLPQDVKAIIRSTSVLADRSLELVGNPGPGPQLHAGECIPLTRSFTPKSLSEVIGSANDLVNSIIPGGSTNVGDAIRGIDHAIQNTGPRINGLLTTTSSVLDSPDQTIDAIGSVIRNLAQLTSLIRELRGPLKEILLDARTTMPDVVKASDGANITGPTALLVKMVADIEVTLGETVQGTLDSTSVAVRKLSAHARRVANLLNPLPWWINSMANTVNNHQFGTLRYRPPLYRIQTPDGVALCNIINAATPGGCANVQGMPYAVDVSLLQYVLTQAARR</sequence>
<dbReference type="EMBL" id="LZJS01000167">
    <property type="protein sequence ID" value="OBH52704.1"/>
    <property type="molecule type" value="Genomic_DNA"/>
</dbReference>